<dbReference type="EMBL" id="BAABCW010000006">
    <property type="protein sequence ID" value="GAA3508286.1"/>
    <property type="molecule type" value="Genomic_DNA"/>
</dbReference>
<name>A0ABP6UIV8_9FLAO</name>
<proteinExistence type="predicted"/>
<gene>
    <name evidence="1" type="ORF">GCM10022393_18970</name>
</gene>
<organism evidence="1 2">
    <name type="scientific">Aquimarina addita</name>
    <dbReference type="NCBI Taxonomy" id="870485"/>
    <lineage>
        <taxon>Bacteria</taxon>
        <taxon>Pseudomonadati</taxon>
        <taxon>Bacteroidota</taxon>
        <taxon>Flavobacteriia</taxon>
        <taxon>Flavobacteriales</taxon>
        <taxon>Flavobacteriaceae</taxon>
        <taxon>Aquimarina</taxon>
    </lineage>
</organism>
<comment type="caution">
    <text evidence="1">The sequence shown here is derived from an EMBL/GenBank/DDBJ whole genome shotgun (WGS) entry which is preliminary data.</text>
</comment>
<protein>
    <submittedName>
        <fullName evidence="1">Uncharacterized protein</fullName>
    </submittedName>
</protein>
<evidence type="ECO:0000313" key="1">
    <source>
        <dbReference type="EMBL" id="GAA3508286.1"/>
    </source>
</evidence>
<keyword evidence="2" id="KW-1185">Reference proteome</keyword>
<accession>A0ABP6UIV8</accession>
<evidence type="ECO:0000313" key="2">
    <source>
        <dbReference type="Proteomes" id="UP001500459"/>
    </source>
</evidence>
<dbReference type="RefSeq" id="WP_344926803.1">
    <property type="nucleotide sequence ID" value="NZ_BAABCW010000006.1"/>
</dbReference>
<reference evidence="2" key="1">
    <citation type="journal article" date="2019" name="Int. J. Syst. Evol. Microbiol.">
        <title>The Global Catalogue of Microorganisms (GCM) 10K type strain sequencing project: providing services to taxonomists for standard genome sequencing and annotation.</title>
        <authorList>
            <consortium name="The Broad Institute Genomics Platform"/>
            <consortium name="The Broad Institute Genome Sequencing Center for Infectious Disease"/>
            <person name="Wu L."/>
            <person name="Ma J."/>
        </authorList>
    </citation>
    <scope>NUCLEOTIDE SEQUENCE [LARGE SCALE GENOMIC DNA]</scope>
    <source>
        <strain evidence="2">JCM 17106</strain>
    </source>
</reference>
<sequence>MSKENPNTENTVSSETGAEWTAAWRKRHPNACKAFLIPAVDLIEVLNEMNILTDKVAAVAQKRAKRNQLNIRGYMAIGAEPPSEEKEERILLVGTKEIDGVYRDIIDGEIDGKPVLIDVDGAELLISSGIYDATSPCPPVCDSASPLN</sequence>
<dbReference type="Proteomes" id="UP001500459">
    <property type="component" value="Unassembled WGS sequence"/>
</dbReference>